<dbReference type="RefSeq" id="WP_055269548.1">
    <property type="nucleotide sequence ID" value="NZ_CABMFH010000010.1"/>
</dbReference>
<proteinExistence type="predicted"/>
<dbReference type="GeneID" id="69587612"/>
<evidence type="ECO:0000313" key="1">
    <source>
        <dbReference type="EMBL" id="CUP32680.1"/>
    </source>
</evidence>
<dbReference type="Gene3D" id="3.40.30.10">
    <property type="entry name" value="Glutaredoxin"/>
    <property type="match status" value="1"/>
</dbReference>
<sequence length="87" mass="10583">MQYQAAISTRTLLYNHIQKTWKILIENIAGDHYWLNKEQWNYLWKQFQMTGLPMYLIMDKQGNIVKRFTHITAKELKNLLEQEINKI</sequence>
<reference evidence="2" key="3">
    <citation type="submission" date="2022-08" db="EMBL/GenBank/DDBJ databases">
        <title>Genome Sequencing of Bacteroides fragilis Group Isolates with Nanopore Technology.</title>
        <authorList>
            <person name="Tisza M.J."/>
            <person name="Smith D."/>
            <person name="Dekker J.P."/>
        </authorList>
    </citation>
    <scope>NUCLEOTIDE SEQUENCE</scope>
    <source>
        <strain evidence="2">BFG-527</strain>
    </source>
</reference>
<dbReference type="EMBL" id="CP103141">
    <property type="protein sequence ID" value="UVQ75283.1"/>
    <property type="molecule type" value="Genomic_DNA"/>
</dbReference>
<organism evidence="1 4">
    <name type="scientific">Bacteroides faecis</name>
    <dbReference type="NCBI Taxonomy" id="674529"/>
    <lineage>
        <taxon>Bacteria</taxon>
        <taxon>Pseudomonadati</taxon>
        <taxon>Bacteroidota</taxon>
        <taxon>Bacteroidia</taxon>
        <taxon>Bacteroidales</taxon>
        <taxon>Bacteroidaceae</taxon>
        <taxon>Bacteroides</taxon>
    </lineage>
</organism>
<evidence type="ECO:0000313" key="3">
    <source>
        <dbReference type="EMBL" id="VYS97276.1"/>
    </source>
</evidence>
<keyword evidence="5" id="KW-1185">Reference proteome</keyword>
<protein>
    <submittedName>
        <fullName evidence="1">Thiol:disulfide interchange protein TlpA</fullName>
    </submittedName>
</protein>
<dbReference type="Proteomes" id="UP000095606">
    <property type="component" value="Unassembled WGS sequence"/>
</dbReference>
<name>A0A174MEW1_9BACE</name>
<evidence type="ECO:0000313" key="2">
    <source>
        <dbReference type="EMBL" id="UVQ75283.1"/>
    </source>
</evidence>
<gene>
    <name evidence="3" type="ORF">BFLFYP10_00359</name>
    <name evidence="1" type="ORF">ERS852461_02339</name>
    <name evidence="2" type="ORF">NXY30_02345</name>
</gene>
<dbReference type="SUPFAM" id="SSF52833">
    <property type="entry name" value="Thioredoxin-like"/>
    <property type="match status" value="1"/>
</dbReference>
<accession>A0A174MEW1</accession>
<dbReference type="EMBL" id="CACRSZ010000029">
    <property type="protein sequence ID" value="VYS97276.1"/>
    <property type="molecule type" value="Genomic_DNA"/>
</dbReference>
<accession>A0A6N2SVX9</accession>
<dbReference type="Proteomes" id="UP001060104">
    <property type="component" value="Chromosome"/>
</dbReference>
<reference evidence="1 4" key="1">
    <citation type="submission" date="2015-09" db="EMBL/GenBank/DDBJ databases">
        <authorList>
            <consortium name="Pathogen Informatics"/>
        </authorList>
    </citation>
    <scope>NUCLEOTIDE SEQUENCE [LARGE SCALE GENOMIC DNA]</scope>
    <source>
        <strain evidence="1 4">2789STDY5834846</strain>
    </source>
</reference>
<dbReference type="AlphaFoldDB" id="A0A174MEW1"/>
<dbReference type="InterPro" id="IPR036249">
    <property type="entry name" value="Thioredoxin-like_sf"/>
</dbReference>
<reference evidence="3" key="2">
    <citation type="submission" date="2019-11" db="EMBL/GenBank/DDBJ databases">
        <authorList>
            <person name="Feng L."/>
        </authorList>
    </citation>
    <scope>NUCLEOTIDE SEQUENCE</scope>
    <source>
        <strain evidence="3">BfaecisLFYP10</strain>
    </source>
</reference>
<evidence type="ECO:0000313" key="4">
    <source>
        <dbReference type="Proteomes" id="UP000095606"/>
    </source>
</evidence>
<evidence type="ECO:0000313" key="5">
    <source>
        <dbReference type="Proteomes" id="UP001060104"/>
    </source>
</evidence>
<dbReference type="EMBL" id="CZAE01000010">
    <property type="protein sequence ID" value="CUP32680.1"/>
    <property type="molecule type" value="Genomic_DNA"/>
</dbReference>